<dbReference type="EMBL" id="RKHQ01000001">
    <property type="protein sequence ID" value="ROR97855.1"/>
    <property type="molecule type" value="Genomic_DNA"/>
</dbReference>
<keyword evidence="1" id="KW-0472">Membrane</keyword>
<feature type="transmembrane region" description="Helical" evidence="1">
    <location>
        <begin position="47"/>
        <end position="67"/>
    </location>
</feature>
<gene>
    <name evidence="2" type="ORF">EDD28_2384</name>
    <name evidence="3" type="ORF">EDD28_2465</name>
</gene>
<dbReference type="AlphaFoldDB" id="A0A3N2DDI1"/>
<evidence type="ECO:0000313" key="3">
    <source>
        <dbReference type="EMBL" id="ROR97855.1"/>
    </source>
</evidence>
<feature type="transmembrane region" description="Helical" evidence="1">
    <location>
        <begin position="76"/>
        <end position="97"/>
    </location>
</feature>
<name>A0A3N2DDI1_9MICO</name>
<evidence type="ECO:0000313" key="4">
    <source>
        <dbReference type="Proteomes" id="UP000275356"/>
    </source>
</evidence>
<reference evidence="3 4" key="1">
    <citation type="submission" date="2018-11" db="EMBL/GenBank/DDBJ databases">
        <title>Sequencing the genomes of 1000 actinobacteria strains.</title>
        <authorList>
            <person name="Klenk H.-P."/>
        </authorList>
    </citation>
    <scope>NUCLEOTIDE SEQUENCE [LARGE SCALE GENOMIC DNA]</scope>
    <source>
        <strain evidence="3 4">DSM 13521</strain>
    </source>
</reference>
<feature type="transmembrane region" description="Helical" evidence="1">
    <location>
        <begin position="103"/>
        <end position="122"/>
    </location>
</feature>
<dbReference type="Proteomes" id="UP000275356">
    <property type="component" value="Unassembled WGS sequence"/>
</dbReference>
<dbReference type="EMBL" id="RKHQ01000001">
    <property type="protein sequence ID" value="ROR97776.1"/>
    <property type="molecule type" value="Genomic_DNA"/>
</dbReference>
<feature type="transmembrane region" description="Helical" evidence="1">
    <location>
        <begin position="12"/>
        <end position="35"/>
    </location>
</feature>
<dbReference type="RefSeq" id="WP_123739769.1">
    <property type="nucleotide sequence ID" value="NZ_RKHQ01000001.1"/>
</dbReference>
<evidence type="ECO:0000313" key="2">
    <source>
        <dbReference type="EMBL" id="ROR97776.1"/>
    </source>
</evidence>
<protein>
    <submittedName>
        <fullName evidence="3">Uncharacterized protein</fullName>
    </submittedName>
</protein>
<comment type="caution">
    <text evidence="3">The sequence shown here is derived from an EMBL/GenBank/DDBJ whole genome shotgun (WGS) entry which is preliminary data.</text>
</comment>
<sequence>MPYVTAPPWARRVSYGVLVGVYTMALVMGAGAVLLTPTTISARMPPWLTDAWGVLAVAGALGCLYGAATRRYRWEWVWLIALIGATVVYAITVWDIVGDAPTRLAQAGAISTMALSLTLRYVQLWSIRSREVAAHKVRTGARG</sequence>
<keyword evidence="4" id="KW-1185">Reference proteome</keyword>
<evidence type="ECO:0000256" key="1">
    <source>
        <dbReference type="SAM" id="Phobius"/>
    </source>
</evidence>
<keyword evidence="1" id="KW-0812">Transmembrane</keyword>
<proteinExistence type="predicted"/>
<accession>A0A3N2DDI1</accession>
<keyword evidence="1" id="KW-1133">Transmembrane helix</keyword>
<organism evidence="3 4">
    <name type="scientific">Salana multivorans</name>
    <dbReference type="NCBI Taxonomy" id="120377"/>
    <lineage>
        <taxon>Bacteria</taxon>
        <taxon>Bacillati</taxon>
        <taxon>Actinomycetota</taxon>
        <taxon>Actinomycetes</taxon>
        <taxon>Micrococcales</taxon>
        <taxon>Beutenbergiaceae</taxon>
        <taxon>Salana</taxon>
    </lineage>
</organism>